<evidence type="ECO:0000313" key="2">
    <source>
        <dbReference type="EMBL" id="CAG8719343.1"/>
    </source>
</evidence>
<evidence type="ECO:0000313" key="3">
    <source>
        <dbReference type="Proteomes" id="UP000789405"/>
    </source>
</evidence>
<reference evidence="2" key="1">
    <citation type="submission" date="2021-06" db="EMBL/GenBank/DDBJ databases">
        <authorList>
            <person name="Kallberg Y."/>
            <person name="Tangrot J."/>
            <person name="Rosling A."/>
        </authorList>
    </citation>
    <scope>NUCLEOTIDE SEQUENCE</scope>
    <source>
        <strain evidence="2">MA453B</strain>
    </source>
</reference>
<keyword evidence="3" id="KW-1185">Reference proteome</keyword>
<comment type="caution">
    <text evidence="2">The sequence shown here is derived from an EMBL/GenBank/DDBJ whole genome shotgun (WGS) entry which is preliminary data.</text>
</comment>
<dbReference type="EMBL" id="CAJVPY010010499">
    <property type="protein sequence ID" value="CAG8719343.1"/>
    <property type="molecule type" value="Genomic_DNA"/>
</dbReference>
<sequence>SILKMVSMQTPLCIAKIDYTLQKIGFPPYVLKTSGLIKNTEFNIKTFQYEVTISIDGGTVTELRTSKKMYPNGFDISIQPENVKVESLLNSNENVRIIVPNGTETLYIKVTKNTEGAQNTFKGEKIALTKEIVPILILPLKESSSHEKENINHGKAAQTSHRYFALNNGLNNQINDQNKHEEVFLDQNKSQQNKHEEVFLDQDKSEHEEIFLDQNKSQQNEHEGVFLDQNKLQLNEEVFLDQNKLQQNNEEIFLDQNKLQQNNEEVTIPVSVQTDRSFYIPPLRNYPPATELTKNSTKGFNIREIIVIVSLVICAYYSGKLSSFKI</sequence>
<dbReference type="OrthoDB" id="196858at2759"/>
<organism evidence="2 3">
    <name type="scientific">Dentiscutata erythropus</name>
    <dbReference type="NCBI Taxonomy" id="1348616"/>
    <lineage>
        <taxon>Eukaryota</taxon>
        <taxon>Fungi</taxon>
        <taxon>Fungi incertae sedis</taxon>
        <taxon>Mucoromycota</taxon>
        <taxon>Glomeromycotina</taxon>
        <taxon>Glomeromycetes</taxon>
        <taxon>Diversisporales</taxon>
        <taxon>Gigasporaceae</taxon>
        <taxon>Dentiscutata</taxon>
    </lineage>
</organism>
<dbReference type="InterPro" id="IPR041036">
    <property type="entry name" value="GH5_C"/>
</dbReference>
<evidence type="ECO:0000259" key="1">
    <source>
        <dbReference type="Pfam" id="PF18564"/>
    </source>
</evidence>
<feature type="domain" description="Glycoside hydrolase family 5 C-terminal" evidence="1">
    <location>
        <begin position="28"/>
        <end position="118"/>
    </location>
</feature>
<proteinExistence type="predicted"/>
<protein>
    <submittedName>
        <fullName evidence="2">11568_t:CDS:1</fullName>
    </submittedName>
</protein>
<accession>A0A9N9I332</accession>
<name>A0A9N9I332_9GLOM</name>
<feature type="non-terminal residue" evidence="2">
    <location>
        <position position="326"/>
    </location>
</feature>
<dbReference type="Proteomes" id="UP000789405">
    <property type="component" value="Unassembled WGS sequence"/>
</dbReference>
<dbReference type="AlphaFoldDB" id="A0A9N9I332"/>
<gene>
    <name evidence="2" type="ORF">DERYTH_LOCUS14195</name>
</gene>
<dbReference type="Pfam" id="PF18564">
    <property type="entry name" value="Glyco_hydro_5_C"/>
    <property type="match status" value="1"/>
</dbReference>